<evidence type="ECO:0000256" key="1">
    <source>
        <dbReference type="SAM" id="Phobius"/>
    </source>
</evidence>
<dbReference type="STRING" id="76123.AS203_03620"/>
<name>A0A0S2KIZ0_9BACT</name>
<keyword evidence="1" id="KW-1133">Transmembrane helix</keyword>
<evidence type="ECO:0000313" key="3">
    <source>
        <dbReference type="Proteomes" id="UP000056252"/>
    </source>
</evidence>
<feature type="transmembrane region" description="Helical" evidence="1">
    <location>
        <begin position="53"/>
        <end position="83"/>
    </location>
</feature>
<keyword evidence="3" id="KW-1185">Reference proteome</keyword>
<dbReference type="KEGG" id="peo:AS203_03620"/>
<sequence>MHEGGHYCAAKLLGLQIDKISFSWRPFPRVYIAVLEKGITHLKRIVYLLSGNLMTICLFVFFNLVAFEGVQIILLVISIQIIFETNPFLSDYSSIVFWIANKRDLEKIPTYICNDEQEKEIQEYLKELQESYFLSPAWIFHFLVWAALLVVLLKIYITTY</sequence>
<feature type="transmembrane region" description="Helical" evidence="1">
    <location>
        <begin position="138"/>
        <end position="157"/>
    </location>
</feature>
<keyword evidence="1" id="KW-0472">Membrane</keyword>
<organism evidence="2 3">
    <name type="scientific">Hoylesella enoeca</name>
    <dbReference type="NCBI Taxonomy" id="76123"/>
    <lineage>
        <taxon>Bacteria</taxon>
        <taxon>Pseudomonadati</taxon>
        <taxon>Bacteroidota</taxon>
        <taxon>Bacteroidia</taxon>
        <taxon>Bacteroidales</taxon>
        <taxon>Prevotellaceae</taxon>
        <taxon>Hoylesella</taxon>
    </lineage>
</organism>
<keyword evidence="1" id="KW-0812">Transmembrane</keyword>
<accession>A0A0S2KIZ0</accession>
<dbReference type="EMBL" id="CP013195">
    <property type="protein sequence ID" value="ALO48282.1"/>
    <property type="molecule type" value="Genomic_DNA"/>
</dbReference>
<proteinExistence type="predicted"/>
<reference evidence="3" key="1">
    <citation type="submission" date="2015-11" db="EMBL/GenBank/DDBJ databases">
        <authorList>
            <person name="Holder M.E."/>
            <person name="Ajami N.J."/>
            <person name="Petrosino J.F."/>
        </authorList>
    </citation>
    <scope>NUCLEOTIDE SEQUENCE [LARGE SCALE GENOMIC DNA]</scope>
    <source>
        <strain evidence="3">F0113</strain>
    </source>
</reference>
<evidence type="ECO:0000313" key="2">
    <source>
        <dbReference type="EMBL" id="ALO48282.1"/>
    </source>
</evidence>
<evidence type="ECO:0008006" key="4">
    <source>
        <dbReference type="Google" id="ProtNLM"/>
    </source>
</evidence>
<dbReference type="AlphaFoldDB" id="A0A0S2KIZ0"/>
<gene>
    <name evidence="2" type="ORF">AS203_03620</name>
</gene>
<protein>
    <recommendedName>
        <fullName evidence="4">Peptidase M50 domain-containing protein</fullName>
    </recommendedName>
</protein>
<dbReference type="Proteomes" id="UP000056252">
    <property type="component" value="Chromosome"/>
</dbReference>